<dbReference type="NCBIfam" id="NF003952">
    <property type="entry name" value="PRK05450.1-5"/>
    <property type="match status" value="1"/>
</dbReference>
<accession>E7C291</accession>
<dbReference type="PANTHER" id="PTHR42866">
    <property type="entry name" value="3-DEOXY-MANNO-OCTULOSONATE CYTIDYLYLTRANSFERASE"/>
    <property type="match status" value="1"/>
</dbReference>
<dbReference type="InterPro" id="IPR029044">
    <property type="entry name" value="Nucleotide-diphossugar_trans"/>
</dbReference>
<dbReference type="Gene3D" id="3.90.550.10">
    <property type="entry name" value="Spore Coat Polysaccharide Biosynthesis Protein SpsA, Chain A"/>
    <property type="match status" value="1"/>
</dbReference>
<dbReference type="EMBL" id="GU567959">
    <property type="protein sequence ID" value="ADI21565.1"/>
    <property type="molecule type" value="Genomic_DNA"/>
</dbReference>
<dbReference type="AlphaFoldDB" id="E7C291"/>
<dbReference type="InterPro" id="IPR003329">
    <property type="entry name" value="Cytidylyl_trans"/>
</dbReference>
<sequence>MSDQSQPTIIVPARLASVRFPKKLLAEINGKALILHTADRLQKEVPEFELFFAVDGEELALLLEEQGYDTVLTNPSLPSGTDRIAEANKILNRNLIINVQADEPTVGRSHIVALSEALQDPVSSMSTLAVPFRTKKDFLDPNQVKVVLGQDGRALYFSRSAIPFDRDDNREWTPSSLKNRPLRHLGMYGYKRDFLDAFAHSEPGKLERLEKLEQLRALEMGLGISVRIVDEPTLGIDQPHDLEVLKTLLA</sequence>
<name>E7C291_9BACT</name>
<dbReference type="NCBIfam" id="TIGR00466">
    <property type="entry name" value="kdsB"/>
    <property type="match status" value="1"/>
</dbReference>
<keyword evidence="3" id="KW-0448">Lipopolysaccharide biosynthesis</keyword>
<evidence type="ECO:0000256" key="3">
    <source>
        <dbReference type="ARBA" id="ARBA00022985"/>
    </source>
</evidence>
<evidence type="ECO:0000256" key="2">
    <source>
        <dbReference type="ARBA" id="ARBA00022695"/>
    </source>
</evidence>
<reference evidence="4" key="1">
    <citation type="submission" date="2010-01" db="EMBL/GenBank/DDBJ databases">
        <title>Genome fragments of uncultured bacteria from the North Pacific subtropical Gyre.</title>
        <authorList>
            <person name="Pham V.D."/>
            <person name="Delong E.F."/>
        </authorList>
    </citation>
    <scope>NUCLEOTIDE SEQUENCE</scope>
</reference>
<keyword evidence="2" id="KW-0548">Nucleotidyltransferase</keyword>
<dbReference type="Pfam" id="PF02348">
    <property type="entry name" value="CTP_transf_3"/>
    <property type="match status" value="1"/>
</dbReference>
<dbReference type="InterPro" id="IPR004528">
    <property type="entry name" value="KdsB"/>
</dbReference>
<dbReference type="GO" id="GO:0009103">
    <property type="term" value="P:lipopolysaccharide biosynthetic process"/>
    <property type="evidence" value="ECO:0007669"/>
    <property type="project" value="UniProtKB-KW"/>
</dbReference>
<dbReference type="PANTHER" id="PTHR42866:SF2">
    <property type="entry name" value="3-DEOXY-MANNO-OCTULOSONATE CYTIDYLYLTRANSFERASE, MITOCHONDRIAL"/>
    <property type="match status" value="1"/>
</dbReference>
<dbReference type="CDD" id="cd02517">
    <property type="entry name" value="CMP-KDO-Synthetase"/>
    <property type="match status" value="1"/>
</dbReference>
<dbReference type="GO" id="GO:0005829">
    <property type="term" value="C:cytosol"/>
    <property type="evidence" value="ECO:0007669"/>
    <property type="project" value="TreeGrafter"/>
</dbReference>
<proteinExistence type="predicted"/>
<evidence type="ECO:0000256" key="1">
    <source>
        <dbReference type="ARBA" id="ARBA00022679"/>
    </source>
</evidence>
<keyword evidence="1" id="KW-0808">Transferase</keyword>
<dbReference type="SUPFAM" id="SSF53448">
    <property type="entry name" value="Nucleotide-diphospho-sugar transferases"/>
    <property type="match status" value="1"/>
</dbReference>
<protein>
    <submittedName>
        <fullName evidence="4">CMP-2-keto-3-deoxyoctulosonic acid synthetase</fullName>
    </submittedName>
</protein>
<dbReference type="GO" id="GO:0008690">
    <property type="term" value="F:3-deoxy-manno-octulosonate cytidylyltransferase activity"/>
    <property type="evidence" value="ECO:0007669"/>
    <property type="project" value="InterPro"/>
</dbReference>
<organism evidence="4">
    <name type="scientific">uncultured verrucomicrobium HF0070_35E03</name>
    <dbReference type="NCBI Taxonomy" id="723595"/>
    <lineage>
        <taxon>Bacteria</taxon>
        <taxon>Pseudomonadati</taxon>
        <taxon>Verrucomicrobiota</taxon>
        <taxon>environmental samples</taxon>
    </lineage>
</organism>
<evidence type="ECO:0000313" key="4">
    <source>
        <dbReference type="EMBL" id="ADI21565.1"/>
    </source>
</evidence>